<dbReference type="Gene3D" id="3.40.50.2000">
    <property type="entry name" value="Glycogen Phosphorylase B"/>
    <property type="match status" value="2"/>
</dbReference>
<evidence type="ECO:0000259" key="2">
    <source>
        <dbReference type="Pfam" id="PF00534"/>
    </source>
</evidence>
<reference evidence="3 4" key="1">
    <citation type="submission" date="2022-04" db="EMBL/GenBank/DDBJ databases">
        <title>Positive selection, recombination, and allopatry shape intraspecific diversity of widespread and dominant cyanobacteria.</title>
        <authorList>
            <person name="Wei J."/>
            <person name="Shu W."/>
            <person name="Hu C."/>
        </authorList>
    </citation>
    <scope>NUCLEOTIDE SEQUENCE [LARGE SCALE GENOMIC DNA]</scope>
    <source>
        <strain evidence="3 4">DQ-A4</strain>
    </source>
</reference>
<comment type="caution">
    <text evidence="3">The sequence shown here is derived from an EMBL/GenBank/DDBJ whole genome shotgun (WGS) entry which is preliminary data.</text>
</comment>
<keyword evidence="1" id="KW-0808">Transferase</keyword>
<protein>
    <submittedName>
        <fullName evidence="3">Glycosyltransferase family 4 protein</fullName>
    </submittedName>
</protein>
<name>A0ABV0JZR0_9CYAN</name>
<dbReference type="PANTHER" id="PTHR46401">
    <property type="entry name" value="GLYCOSYLTRANSFERASE WBBK-RELATED"/>
    <property type="match status" value="1"/>
</dbReference>
<keyword evidence="4" id="KW-1185">Reference proteome</keyword>
<dbReference type="PANTHER" id="PTHR46401:SF2">
    <property type="entry name" value="GLYCOSYLTRANSFERASE WBBK-RELATED"/>
    <property type="match status" value="1"/>
</dbReference>
<dbReference type="EMBL" id="JAMPKX010000001">
    <property type="protein sequence ID" value="MEP0945680.1"/>
    <property type="molecule type" value="Genomic_DNA"/>
</dbReference>
<accession>A0ABV0JZR0</accession>
<feature type="domain" description="Glycosyl transferase family 1" evidence="2">
    <location>
        <begin position="203"/>
        <end position="360"/>
    </location>
</feature>
<dbReference type="InterPro" id="IPR001296">
    <property type="entry name" value="Glyco_trans_1"/>
</dbReference>
<dbReference type="Proteomes" id="UP001482513">
    <property type="component" value="Unassembled WGS sequence"/>
</dbReference>
<dbReference type="SUPFAM" id="SSF53756">
    <property type="entry name" value="UDP-Glycosyltransferase/glycogen phosphorylase"/>
    <property type="match status" value="1"/>
</dbReference>
<dbReference type="CDD" id="cd03809">
    <property type="entry name" value="GT4_MtfB-like"/>
    <property type="match status" value="1"/>
</dbReference>
<dbReference type="Pfam" id="PF00534">
    <property type="entry name" value="Glycos_transf_1"/>
    <property type="match status" value="1"/>
</dbReference>
<evidence type="ECO:0000313" key="4">
    <source>
        <dbReference type="Proteomes" id="UP001482513"/>
    </source>
</evidence>
<proteinExistence type="predicted"/>
<sequence length="382" mass="42720">MVRVVVDATPVLPKPSGVGLYVLNLLWALRSLQSTENFSLGVAYQPSLKNWLRGNLALPEAIAVHDDVAVLPLPVRLLNLLAQAPKNPILGQLEHRFGQPDVYHGTNYAVYPCRYSQRVMTIYDLSFLRYPEYVTAVVRTYSQRVRQCLDWTDLVVTISESSKRDIVELLGVPPELVWVTPLASRYADDAQASSDVVKAVDLGDRPYILFVSTLEPRKNVVRLIQAFDRLKTQHQIDHQLVLVGQKGWQFEPIFEAIAASPWRHHIRHLDYLSDAEVAYCYQNADVFAYPSLYEGFGLPVLEAMTLGCPVVTANTSSLPEVAGDAALLIDPTSVEDLAEALERVVGDRPLRQTMIAKGYQQAAQFSWTRTAKSTLAAYRSLL</sequence>
<gene>
    <name evidence="3" type="ORF">NC992_02235</name>
</gene>
<organism evidence="3 4">
    <name type="scientific">Leptolyngbya subtilissima DQ-A4</name>
    <dbReference type="NCBI Taxonomy" id="2933933"/>
    <lineage>
        <taxon>Bacteria</taxon>
        <taxon>Bacillati</taxon>
        <taxon>Cyanobacteriota</taxon>
        <taxon>Cyanophyceae</taxon>
        <taxon>Leptolyngbyales</taxon>
        <taxon>Leptolyngbyaceae</taxon>
        <taxon>Leptolyngbya group</taxon>
        <taxon>Leptolyngbya</taxon>
    </lineage>
</organism>
<evidence type="ECO:0000256" key="1">
    <source>
        <dbReference type="ARBA" id="ARBA00022679"/>
    </source>
</evidence>
<evidence type="ECO:0000313" key="3">
    <source>
        <dbReference type="EMBL" id="MEP0945680.1"/>
    </source>
</evidence>
<dbReference type="RefSeq" id="WP_190698810.1">
    <property type="nucleotide sequence ID" value="NZ_JAMPKX010000001.1"/>
</dbReference>